<organism evidence="2 3">
    <name type="scientific">Trema orientale</name>
    <name type="common">Charcoal tree</name>
    <name type="synonym">Celtis orientalis</name>
    <dbReference type="NCBI Taxonomy" id="63057"/>
    <lineage>
        <taxon>Eukaryota</taxon>
        <taxon>Viridiplantae</taxon>
        <taxon>Streptophyta</taxon>
        <taxon>Embryophyta</taxon>
        <taxon>Tracheophyta</taxon>
        <taxon>Spermatophyta</taxon>
        <taxon>Magnoliopsida</taxon>
        <taxon>eudicotyledons</taxon>
        <taxon>Gunneridae</taxon>
        <taxon>Pentapetalae</taxon>
        <taxon>rosids</taxon>
        <taxon>fabids</taxon>
        <taxon>Rosales</taxon>
        <taxon>Cannabaceae</taxon>
        <taxon>Trema</taxon>
    </lineage>
</organism>
<dbReference type="InParanoid" id="A0A2P5FNT1"/>
<gene>
    <name evidence="2" type="ORF">TorRG33x02_049360</name>
</gene>
<reference evidence="3" key="1">
    <citation type="submission" date="2016-06" db="EMBL/GenBank/DDBJ databases">
        <title>Parallel loss of symbiosis genes in relatives of nitrogen-fixing non-legume Parasponia.</title>
        <authorList>
            <person name="Van Velzen R."/>
            <person name="Holmer R."/>
            <person name="Bu F."/>
            <person name="Rutten L."/>
            <person name="Van Zeijl A."/>
            <person name="Liu W."/>
            <person name="Santuari L."/>
            <person name="Cao Q."/>
            <person name="Sharma T."/>
            <person name="Shen D."/>
            <person name="Roswanjaya Y."/>
            <person name="Wardhani T."/>
            <person name="Kalhor M.S."/>
            <person name="Jansen J."/>
            <person name="Van den Hoogen J."/>
            <person name="Gungor B."/>
            <person name="Hartog M."/>
            <person name="Hontelez J."/>
            <person name="Verver J."/>
            <person name="Yang W.-C."/>
            <person name="Schijlen E."/>
            <person name="Repin R."/>
            <person name="Schilthuizen M."/>
            <person name="Schranz E."/>
            <person name="Heidstra R."/>
            <person name="Miyata K."/>
            <person name="Fedorova E."/>
            <person name="Kohlen W."/>
            <person name="Bisseling T."/>
            <person name="Smit S."/>
            <person name="Geurts R."/>
        </authorList>
    </citation>
    <scope>NUCLEOTIDE SEQUENCE [LARGE SCALE GENOMIC DNA]</scope>
    <source>
        <strain evidence="3">cv. RG33-2</strain>
    </source>
</reference>
<dbReference type="PANTHER" id="PTHR47723">
    <property type="entry name" value="OS05G0353850 PROTEIN"/>
    <property type="match status" value="1"/>
</dbReference>
<dbReference type="PANTHER" id="PTHR47723:SF19">
    <property type="entry name" value="POLYNUCLEOTIDYL TRANSFERASE, RIBONUCLEASE H-LIKE SUPERFAMILY PROTEIN"/>
    <property type="match status" value="1"/>
</dbReference>
<feature type="domain" description="RNase H type-1" evidence="1">
    <location>
        <begin position="44"/>
        <end position="148"/>
    </location>
</feature>
<name>A0A2P5FNT1_TREOI</name>
<dbReference type="EMBL" id="JXTC01000019">
    <property type="protein sequence ID" value="PON99393.1"/>
    <property type="molecule type" value="Genomic_DNA"/>
</dbReference>
<accession>A0A2P5FNT1</accession>
<dbReference type="InterPro" id="IPR053151">
    <property type="entry name" value="RNase_H-like"/>
</dbReference>
<dbReference type="InterPro" id="IPR002156">
    <property type="entry name" value="RNaseH_domain"/>
</dbReference>
<dbReference type="AlphaFoldDB" id="A0A2P5FNT1"/>
<evidence type="ECO:0000313" key="2">
    <source>
        <dbReference type="EMBL" id="PON99393.1"/>
    </source>
</evidence>
<comment type="caution">
    <text evidence="2">The sequence shown here is derived from an EMBL/GenBank/DDBJ whole genome shotgun (WGS) entry which is preliminary data.</text>
</comment>
<evidence type="ECO:0000313" key="3">
    <source>
        <dbReference type="Proteomes" id="UP000237000"/>
    </source>
</evidence>
<dbReference type="Proteomes" id="UP000237000">
    <property type="component" value="Unassembled WGS sequence"/>
</dbReference>
<dbReference type="GO" id="GO:0003676">
    <property type="term" value="F:nucleic acid binding"/>
    <property type="evidence" value="ECO:0007669"/>
    <property type="project" value="InterPro"/>
</dbReference>
<sequence length="152" mass="16917">MGRAKRAGLTLFTTDRAGLGRGPNPNFPFGPNEPGRAACIYSSIRDHEGKVFVYFLKHFRGSFSIANAERMAIREAFSSVDQHRWKIDELESNSRAIECVTSQQPLTHNANIISNISNLLLQVNCGSCRHVTRHVTRESNKVAHLLVKGALD</sequence>
<dbReference type="InterPro" id="IPR036397">
    <property type="entry name" value="RNaseH_sf"/>
</dbReference>
<dbReference type="Gene3D" id="3.30.420.10">
    <property type="entry name" value="Ribonuclease H-like superfamily/Ribonuclease H"/>
    <property type="match status" value="1"/>
</dbReference>
<dbReference type="GO" id="GO:0004523">
    <property type="term" value="F:RNA-DNA hybrid ribonuclease activity"/>
    <property type="evidence" value="ECO:0007669"/>
    <property type="project" value="InterPro"/>
</dbReference>
<protein>
    <recommendedName>
        <fullName evidence="1">RNase H type-1 domain-containing protein</fullName>
    </recommendedName>
</protein>
<keyword evidence="3" id="KW-1185">Reference proteome</keyword>
<evidence type="ECO:0000259" key="1">
    <source>
        <dbReference type="Pfam" id="PF13456"/>
    </source>
</evidence>
<proteinExistence type="predicted"/>
<dbReference type="Pfam" id="PF13456">
    <property type="entry name" value="RVT_3"/>
    <property type="match status" value="1"/>
</dbReference>